<reference evidence="2 3" key="1">
    <citation type="submission" date="2018-03" db="EMBL/GenBank/DDBJ databases">
        <title>Chitinolytic properties of Streptosporangium nondiastaticum TBG75A20.</title>
        <authorList>
            <person name="Gayathri V."/>
            <person name="Shiburaj S."/>
        </authorList>
    </citation>
    <scope>NUCLEOTIDE SEQUENCE [LARGE SCALE GENOMIC DNA]</scope>
    <source>
        <strain evidence="2 3">TBG75A20</strain>
    </source>
</reference>
<dbReference type="Proteomes" id="UP000242427">
    <property type="component" value="Unassembled WGS sequence"/>
</dbReference>
<comment type="caution">
    <text evidence="2">The sequence shown here is derived from an EMBL/GenBank/DDBJ whole genome shotgun (WGS) entry which is preliminary data.</text>
</comment>
<proteinExistence type="predicted"/>
<dbReference type="AlphaFoldDB" id="A0A9X7JJ17"/>
<feature type="non-terminal residue" evidence="2">
    <location>
        <position position="1"/>
    </location>
</feature>
<evidence type="ECO:0000256" key="1">
    <source>
        <dbReference type="SAM" id="MobiDB-lite"/>
    </source>
</evidence>
<protein>
    <submittedName>
        <fullName evidence="2">Uncharacterized protein</fullName>
    </submittedName>
</protein>
<evidence type="ECO:0000313" key="3">
    <source>
        <dbReference type="Proteomes" id="UP000242427"/>
    </source>
</evidence>
<accession>A0A9X7JJ17</accession>
<dbReference type="EMBL" id="PXWG01000176">
    <property type="protein sequence ID" value="PSJ24585.1"/>
    <property type="molecule type" value="Genomic_DNA"/>
</dbReference>
<sequence>AAAGAGAAGAGAYWEEAFQRLVGTLRLRATMLAELSGPAGRPASGGGGAVRPPSAGGRSR</sequence>
<dbReference type="RefSeq" id="WP_146166995.1">
    <property type="nucleotide sequence ID" value="NZ_PXWG01000176.1"/>
</dbReference>
<organism evidence="2 3">
    <name type="scientific">Streptosporangium nondiastaticum</name>
    <dbReference type="NCBI Taxonomy" id="35764"/>
    <lineage>
        <taxon>Bacteria</taxon>
        <taxon>Bacillati</taxon>
        <taxon>Actinomycetota</taxon>
        <taxon>Actinomycetes</taxon>
        <taxon>Streptosporangiales</taxon>
        <taxon>Streptosporangiaceae</taxon>
        <taxon>Streptosporangium</taxon>
    </lineage>
</organism>
<feature type="compositionally biased region" description="Low complexity" evidence="1">
    <location>
        <begin position="50"/>
        <end position="60"/>
    </location>
</feature>
<feature type="region of interest" description="Disordered" evidence="1">
    <location>
        <begin position="36"/>
        <end position="60"/>
    </location>
</feature>
<keyword evidence="3" id="KW-1185">Reference proteome</keyword>
<name>A0A9X7JJ17_9ACTN</name>
<evidence type="ECO:0000313" key="2">
    <source>
        <dbReference type="EMBL" id="PSJ24585.1"/>
    </source>
</evidence>
<gene>
    <name evidence="2" type="ORF">B7P34_32565</name>
</gene>